<evidence type="ECO:0000259" key="8">
    <source>
        <dbReference type="PROSITE" id="PS50048"/>
    </source>
</evidence>
<name>A0ABR3WR26_9PEZI</name>
<protein>
    <recommendedName>
        <fullName evidence="8">Zn(2)-C6 fungal-type domain-containing protein</fullName>
    </recommendedName>
</protein>
<keyword evidence="3" id="KW-0805">Transcription regulation</keyword>
<evidence type="ECO:0000256" key="4">
    <source>
        <dbReference type="ARBA" id="ARBA00023125"/>
    </source>
</evidence>
<dbReference type="SMART" id="SM00066">
    <property type="entry name" value="GAL4"/>
    <property type="match status" value="1"/>
</dbReference>
<feature type="domain" description="Zn(2)-C6 fungal-type" evidence="8">
    <location>
        <begin position="67"/>
        <end position="101"/>
    </location>
</feature>
<dbReference type="InterPro" id="IPR052073">
    <property type="entry name" value="Amide_Lactam_Regulators"/>
</dbReference>
<keyword evidence="10" id="KW-1185">Reference proteome</keyword>
<feature type="region of interest" description="Disordered" evidence="7">
    <location>
        <begin position="226"/>
        <end position="265"/>
    </location>
</feature>
<keyword evidence="4" id="KW-0238">DNA-binding</keyword>
<feature type="region of interest" description="Disordered" evidence="7">
    <location>
        <begin position="110"/>
        <end position="132"/>
    </location>
</feature>
<keyword evidence="1" id="KW-0479">Metal-binding</keyword>
<evidence type="ECO:0000256" key="2">
    <source>
        <dbReference type="ARBA" id="ARBA00022833"/>
    </source>
</evidence>
<dbReference type="PROSITE" id="PS50048">
    <property type="entry name" value="ZN2_CY6_FUNGAL_2"/>
    <property type="match status" value="1"/>
</dbReference>
<dbReference type="Proteomes" id="UP001586593">
    <property type="component" value="Unassembled WGS sequence"/>
</dbReference>
<keyword evidence="2" id="KW-0862">Zinc</keyword>
<reference evidence="9 10" key="1">
    <citation type="journal article" date="2024" name="Commun. Biol.">
        <title>Comparative genomic analysis of thermophilic fungi reveals convergent evolutionary adaptations and gene losses.</title>
        <authorList>
            <person name="Steindorff A.S."/>
            <person name="Aguilar-Pontes M.V."/>
            <person name="Robinson A.J."/>
            <person name="Andreopoulos B."/>
            <person name="LaButti K."/>
            <person name="Kuo A."/>
            <person name="Mondo S."/>
            <person name="Riley R."/>
            <person name="Otillar R."/>
            <person name="Haridas S."/>
            <person name="Lipzen A."/>
            <person name="Grimwood J."/>
            <person name="Schmutz J."/>
            <person name="Clum A."/>
            <person name="Reid I.D."/>
            <person name="Moisan M.C."/>
            <person name="Butler G."/>
            <person name="Nguyen T.T.M."/>
            <person name="Dewar K."/>
            <person name="Conant G."/>
            <person name="Drula E."/>
            <person name="Henrissat B."/>
            <person name="Hansel C."/>
            <person name="Singer S."/>
            <person name="Hutchinson M.I."/>
            <person name="de Vries R.P."/>
            <person name="Natvig D.O."/>
            <person name="Powell A.J."/>
            <person name="Tsang A."/>
            <person name="Grigoriev I.V."/>
        </authorList>
    </citation>
    <scope>NUCLEOTIDE SEQUENCE [LARGE SCALE GENOMIC DNA]</scope>
    <source>
        <strain evidence="9 10">ATCC 24622</strain>
    </source>
</reference>
<dbReference type="CDD" id="cd12148">
    <property type="entry name" value="fungal_TF_MHR"/>
    <property type="match status" value="1"/>
</dbReference>
<dbReference type="Pfam" id="PF04082">
    <property type="entry name" value="Fungal_trans"/>
    <property type="match status" value="1"/>
</dbReference>
<dbReference type="PROSITE" id="PS00463">
    <property type="entry name" value="ZN2_CY6_FUNGAL_1"/>
    <property type="match status" value="1"/>
</dbReference>
<dbReference type="SMART" id="SM00906">
    <property type="entry name" value="Fungal_trans"/>
    <property type="match status" value="1"/>
</dbReference>
<dbReference type="CDD" id="cd00067">
    <property type="entry name" value="GAL4"/>
    <property type="match status" value="1"/>
</dbReference>
<dbReference type="InterPro" id="IPR007219">
    <property type="entry name" value="XnlR_reg_dom"/>
</dbReference>
<evidence type="ECO:0000256" key="1">
    <source>
        <dbReference type="ARBA" id="ARBA00022723"/>
    </source>
</evidence>
<gene>
    <name evidence="9" type="ORF">VTK73DRAFT_5011</name>
</gene>
<evidence type="ECO:0000313" key="9">
    <source>
        <dbReference type="EMBL" id="KAL1865927.1"/>
    </source>
</evidence>
<evidence type="ECO:0000256" key="5">
    <source>
        <dbReference type="ARBA" id="ARBA00023163"/>
    </source>
</evidence>
<dbReference type="Gene3D" id="4.10.240.10">
    <property type="entry name" value="Zn(2)-C6 fungal-type DNA-binding domain"/>
    <property type="match status" value="1"/>
</dbReference>
<accession>A0ABR3WR26</accession>
<keyword evidence="5" id="KW-0804">Transcription</keyword>
<feature type="compositionally biased region" description="Low complexity" evidence="7">
    <location>
        <begin position="115"/>
        <end position="132"/>
    </location>
</feature>
<dbReference type="SUPFAM" id="SSF57701">
    <property type="entry name" value="Zn2/Cys6 DNA-binding domain"/>
    <property type="match status" value="1"/>
</dbReference>
<organism evidence="9 10">
    <name type="scientific">Phialemonium thermophilum</name>
    <dbReference type="NCBI Taxonomy" id="223376"/>
    <lineage>
        <taxon>Eukaryota</taxon>
        <taxon>Fungi</taxon>
        <taxon>Dikarya</taxon>
        <taxon>Ascomycota</taxon>
        <taxon>Pezizomycotina</taxon>
        <taxon>Sordariomycetes</taxon>
        <taxon>Sordariomycetidae</taxon>
        <taxon>Cephalothecales</taxon>
        <taxon>Cephalothecaceae</taxon>
        <taxon>Phialemonium</taxon>
    </lineage>
</organism>
<dbReference type="PANTHER" id="PTHR47171">
    <property type="entry name" value="FARA-RELATED"/>
    <property type="match status" value="1"/>
</dbReference>
<evidence type="ECO:0000256" key="6">
    <source>
        <dbReference type="ARBA" id="ARBA00023242"/>
    </source>
</evidence>
<dbReference type="EMBL" id="JAZHXJ010000281">
    <property type="protein sequence ID" value="KAL1865927.1"/>
    <property type="molecule type" value="Genomic_DNA"/>
</dbReference>
<dbReference type="PANTHER" id="PTHR47171:SF1">
    <property type="entry name" value="ZN(II)2CYS6 TRANSCRIPTION FACTOR (EUROFUNG)"/>
    <property type="match status" value="1"/>
</dbReference>
<keyword evidence="6" id="KW-0539">Nucleus</keyword>
<comment type="caution">
    <text evidence="9">The sequence shown here is derived from an EMBL/GenBank/DDBJ whole genome shotgun (WGS) entry which is preliminary data.</text>
</comment>
<dbReference type="InterPro" id="IPR036864">
    <property type="entry name" value="Zn2-C6_fun-type_DNA-bd_sf"/>
</dbReference>
<evidence type="ECO:0000256" key="7">
    <source>
        <dbReference type="SAM" id="MobiDB-lite"/>
    </source>
</evidence>
<proteinExistence type="predicted"/>
<dbReference type="InterPro" id="IPR001138">
    <property type="entry name" value="Zn2Cys6_DnaBD"/>
</dbReference>
<sequence>MLCSDRPSRCSVGQFNILFVFFPVRLPCNILLQKPPVIEIIIGISLVDYTMMQESTGRVRKPRSRIACQRCHNRRVRCDVSARGPPCSGCAAGNVGHACRILESKRSRGENGRFSAKASADGGAAATSSPTATSISPMAVGIERQPIPSMTSPYASVQGRGDREMSAVYDDVSREQEPLLSTVEEADYWSKIISRDRAAAPDSRRVAYLGESWTLSYVIQWRSRGSAGAGDQVSGHPSPSDTDDDAGGLHVPVPMEQDTPSPRSAVTSTMMRGQLAPDIQSALVDAYFAHNHTLYPVISEGGFRESMAHGTTSPLLLTAVLYAGALHVADPVIYRAGFDSRQACLRKLYCRAKGVFWDEEDNSDAGDQLSRVQAAFLLHNMWLSPNATLDPWTWLGLAIRLAQNMGMHRSTARSSLKDSDRRLWKRIWWSLYSRDMQMASALGKPPMIRELDCDVEDLDLDDFEPIYPLESRLYVIEQVKLSRICDKIIATLFAPGGRDAAPEPGHKAAIMKELTAWRDHIPEPLSPPRGGRPDQVPLQAMLLQVLFNSLLLLVHRPRLQPISAGGGIENEAESWKITIRAANTITQITESIMNYKSLHHCPLFYTSALFGAMTMHAIRGAAGENQLGLCMIAMRTLATMYWAASWIRNIFQKLGEKKQRSHGCNTPAVPTRAASPTRPTDDATARRMAQRHGGAPLTQLRATASGVAPWSTPGETDRIGSMATYPNLSPQQTNSQATPLPRAPALGDSLTWDMDLSGTAPGVLGSLGRNVGVYIDYPMLDSAGFTGTDPGLADCWQDLLATDNPFNNPFIMNRMPG</sequence>
<evidence type="ECO:0000313" key="10">
    <source>
        <dbReference type="Proteomes" id="UP001586593"/>
    </source>
</evidence>
<feature type="region of interest" description="Disordered" evidence="7">
    <location>
        <begin position="660"/>
        <end position="682"/>
    </location>
</feature>
<dbReference type="Pfam" id="PF00172">
    <property type="entry name" value="Zn_clus"/>
    <property type="match status" value="1"/>
</dbReference>
<evidence type="ECO:0000256" key="3">
    <source>
        <dbReference type="ARBA" id="ARBA00023015"/>
    </source>
</evidence>